<dbReference type="EMBL" id="AEDD01000016">
    <property type="protein sequence ID" value="EFM08512.1"/>
    <property type="molecule type" value="Genomic_DNA"/>
</dbReference>
<gene>
    <name evidence="1" type="ORF">PaecuDRAFT_4703</name>
</gene>
<protein>
    <submittedName>
        <fullName evidence="1">Uncharacterized protein</fullName>
    </submittedName>
</protein>
<keyword evidence="2" id="KW-1185">Reference proteome</keyword>
<dbReference type="Proteomes" id="UP000005387">
    <property type="component" value="Unassembled WGS sequence"/>
</dbReference>
<proteinExistence type="predicted"/>
<evidence type="ECO:0000313" key="2">
    <source>
        <dbReference type="Proteomes" id="UP000005387"/>
    </source>
</evidence>
<dbReference type="AlphaFoldDB" id="E0IGB0"/>
<evidence type="ECO:0000313" key="1">
    <source>
        <dbReference type="EMBL" id="EFM08512.1"/>
    </source>
</evidence>
<sequence>MILLIMPSPTPEWAVRKKLFLHDPIDAMRTKVAEGTIKNDPMFGDLYYATRAELSYLYVKHGAWGYYVASAGTAP</sequence>
<dbReference type="STRING" id="717606.PaecuDRAFT_4703"/>
<reference evidence="1 2" key="1">
    <citation type="submission" date="2010-07" db="EMBL/GenBank/DDBJ databases">
        <title>The draft genome of Paenibacillus curdlanolyticus YK9.</title>
        <authorList>
            <consortium name="US DOE Joint Genome Institute (JGI-PGF)"/>
            <person name="Lucas S."/>
            <person name="Copeland A."/>
            <person name="Lapidus A."/>
            <person name="Cheng J.-F."/>
            <person name="Bruce D."/>
            <person name="Goodwin L."/>
            <person name="Pitluck S."/>
            <person name="Land M.L."/>
            <person name="Hauser L."/>
            <person name="Chang Y.-J."/>
            <person name="Jeffries C."/>
            <person name="Anderson I.J."/>
            <person name="Johnson E."/>
            <person name="Loganathan U."/>
            <person name="Mulhopadhyay B."/>
            <person name="Kyrpides N."/>
            <person name="Woyke T.J."/>
        </authorList>
    </citation>
    <scope>NUCLEOTIDE SEQUENCE [LARGE SCALE GENOMIC DNA]</scope>
    <source>
        <strain evidence="1 2">YK9</strain>
    </source>
</reference>
<organism evidence="1 2">
    <name type="scientific">Paenibacillus curdlanolyticus YK9</name>
    <dbReference type="NCBI Taxonomy" id="717606"/>
    <lineage>
        <taxon>Bacteria</taxon>
        <taxon>Bacillati</taxon>
        <taxon>Bacillota</taxon>
        <taxon>Bacilli</taxon>
        <taxon>Bacillales</taxon>
        <taxon>Paenibacillaceae</taxon>
        <taxon>Paenibacillus</taxon>
    </lineage>
</organism>
<name>E0IGB0_9BACL</name>
<dbReference type="eggNOG" id="ENOG5030I6N">
    <property type="taxonomic scope" value="Bacteria"/>
</dbReference>
<accession>E0IGB0</accession>